<organism evidence="4 5">
    <name type="scientific">Alicyclobacillus cycloheptanicus</name>
    <dbReference type="NCBI Taxonomy" id="1457"/>
    <lineage>
        <taxon>Bacteria</taxon>
        <taxon>Bacillati</taxon>
        <taxon>Bacillota</taxon>
        <taxon>Bacilli</taxon>
        <taxon>Bacillales</taxon>
        <taxon>Alicyclobacillaceae</taxon>
        <taxon>Alicyclobacillus</taxon>
    </lineage>
</organism>
<dbReference type="SUPFAM" id="SSF57783">
    <property type="entry name" value="Zinc beta-ribbon"/>
    <property type="match status" value="1"/>
</dbReference>
<reference evidence="4 5" key="1">
    <citation type="submission" date="2023-07" db="EMBL/GenBank/DDBJ databases">
        <title>Genomic Encyclopedia of Type Strains, Phase IV (KMG-IV): sequencing the most valuable type-strain genomes for metagenomic binning, comparative biology and taxonomic classification.</title>
        <authorList>
            <person name="Goeker M."/>
        </authorList>
    </citation>
    <scope>NUCLEOTIDE SEQUENCE [LARGE SCALE GENOMIC DNA]</scope>
    <source>
        <strain evidence="4 5">DSM 4006</strain>
    </source>
</reference>
<dbReference type="Pfam" id="PF01396">
    <property type="entry name" value="Zn_ribbon_Top1"/>
    <property type="match status" value="1"/>
</dbReference>
<feature type="domain" description="Restriction endonuclease type IV Mrr" evidence="3">
    <location>
        <begin position="73"/>
        <end position="182"/>
    </location>
</feature>
<dbReference type="InterPro" id="IPR011335">
    <property type="entry name" value="Restrct_endonuc-II-like"/>
</dbReference>
<dbReference type="EMBL" id="JAUSTP010000063">
    <property type="protein sequence ID" value="MDQ0191618.1"/>
    <property type="molecule type" value="Genomic_DNA"/>
</dbReference>
<evidence type="ECO:0000259" key="2">
    <source>
        <dbReference type="Pfam" id="PF01396"/>
    </source>
</evidence>
<dbReference type="Gene3D" id="3.30.65.10">
    <property type="entry name" value="Bacterial Topoisomerase I, domain 1"/>
    <property type="match status" value="1"/>
</dbReference>
<dbReference type="Proteomes" id="UP001232973">
    <property type="component" value="Unassembled WGS sequence"/>
</dbReference>
<evidence type="ECO:0000256" key="1">
    <source>
        <dbReference type="SAM" id="Phobius"/>
    </source>
</evidence>
<name>A0ABT9XMR9_9BACL</name>
<dbReference type="RefSeq" id="WP_274457031.1">
    <property type="nucleotide sequence ID" value="NZ_CP067097.1"/>
</dbReference>
<evidence type="ECO:0000313" key="4">
    <source>
        <dbReference type="EMBL" id="MDQ0191618.1"/>
    </source>
</evidence>
<proteinExistence type="predicted"/>
<protein>
    <submittedName>
        <fullName evidence="4">Restriction system protein</fullName>
    </submittedName>
</protein>
<feature type="transmembrane region" description="Helical" evidence="1">
    <location>
        <begin position="12"/>
        <end position="30"/>
    </location>
</feature>
<dbReference type="InterPro" id="IPR011856">
    <property type="entry name" value="tRNA_endonuc-like_dom_sf"/>
</dbReference>
<feature type="transmembrane region" description="Helical" evidence="1">
    <location>
        <begin position="36"/>
        <end position="56"/>
    </location>
</feature>
<accession>A0ABT9XMR9</accession>
<evidence type="ECO:0000313" key="5">
    <source>
        <dbReference type="Proteomes" id="UP001232973"/>
    </source>
</evidence>
<dbReference type="InterPro" id="IPR013498">
    <property type="entry name" value="Topo_IA_Znf"/>
</dbReference>
<dbReference type="PANTHER" id="PTHR30015:SF6">
    <property type="entry name" value="SLL1429 PROTEIN"/>
    <property type="match status" value="1"/>
</dbReference>
<dbReference type="Pfam" id="PF04471">
    <property type="entry name" value="Mrr_cat"/>
    <property type="match status" value="1"/>
</dbReference>
<gene>
    <name evidence="4" type="ORF">J2S03_003491</name>
</gene>
<evidence type="ECO:0000259" key="3">
    <source>
        <dbReference type="Pfam" id="PF04471"/>
    </source>
</evidence>
<dbReference type="PANTHER" id="PTHR30015">
    <property type="entry name" value="MRR RESTRICTION SYSTEM PROTEIN"/>
    <property type="match status" value="1"/>
</dbReference>
<keyword evidence="1" id="KW-0812">Transmembrane</keyword>
<dbReference type="SUPFAM" id="SSF52980">
    <property type="entry name" value="Restriction endonuclease-like"/>
    <property type="match status" value="1"/>
</dbReference>
<keyword evidence="1" id="KW-1133">Transmembrane helix</keyword>
<dbReference type="InterPro" id="IPR052906">
    <property type="entry name" value="Type_IV_Methyl-Rstrct_Enzyme"/>
</dbReference>
<sequence>MARRKKNDTFELLWQGLVVLPALLGFAIGFELSHSVGIAGAIAGAGAGIGIGILVIRKLSLDEKLKRSGIRDIDKMDGRQFEHYLGHLFKSQGYNVQVTRASGDFGADLVLQKDGKVIVVQAKRHSKNIGIKAVQEAQASIAHYKAHEAWVVSNRDYTEEAKSLAKSNGVRLVNRNDLVEMILRMNSGSVPNPNQVMTSMQQEEMKCDRCGKAMVLRKSARGEFWGCSGFPKCRNIKQVSG</sequence>
<feature type="domain" description="DNA topoisomerase type IA zn finger" evidence="2">
    <location>
        <begin position="206"/>
        <end position="238"/>
    </location>
</feature>
<keyword evidence="5" id="KW-1185">Reference proteome</keyword>
<dbReference type="InterPro" id="IPR007560">
    <property type="entry name" value="Restrct_endonuc_IV_Mrr"/>
</dbReference>
<keyword evidence="1" id="KW-0472">Membrane</keyword>
<dbReference type="Gene3D" id="3.40.1350.10">
    <property type="match status" value="1"/>
</dbReference>
<comment type="caution">
    <text evidence="4">The sequence shown here is derived from an EMBL/GenBank/DDBJ whole genome shotgun (WGS) entry which is preliminary data.</text>
</comment>